<sequence>MVDKPNQGNTITIKVNGEYQNFSDESQNHDSEMSKSTVSTVINGDPDVYEENVVLETAAAQEPVEESFDWIIPESSEDDIEEYTNVQKSTSKKSSNKKLASISKNAQGKNSRAFGPFLISGIFAILIGTAFGFMMLKVMSPPAKKAGSQPRVTENSGTNQAKTNTSTTAIKSLTTYVVQGGLYSSKDAAKDAVNQSTAIGVPAKSIEIDGKEYLFLGIADSQDSAKSLGSLVKTKGFNDAFAKPLDVGEKKVSDLNDTEKSFLEAVPQIYQSLVKMTASGILTKTISETSTKEMDQQLSTNGIKAEKIKQLQAELTSAKEKLNAFQKSKDSKSLIDAQQHLLNFLSVYYSL</sequence>
<dbReference type="Proteomes" id="UP000199087">
    <property type="component" value="Unassembled WGS sequence"/>
</dbReference>
<keyword evidence="3" id="KW-1133">Transmembrane helix</keyword>
<organism evidence="4 5">
    <name type="scientific">Neobacillus massiliamazoniensis</name>
    <dbReference type="NCBI Taxonomy" id="1499688"/>
    <lineage>
        <taxon>Bacteria</taxon>
        <taxon>Bacillati</taxon>
        <taxon>Bacillota</taxon>
        <taxon>Bacilli</taxon>
        <taxon>Bacillales</taxon>
        <taxon>Bacillaceae</taxon>
        <taxon>Neobacillus</taxon>
    </lineage>
</organism>
<feature type="region of interest" description="Disordered" evidence="2">
    <location>
        <begin position="1"/>
        <end position="43"/>
    </location>
</feature>
<dbReference type="RefSeq" id="WP_090637850.1">
    <property type="nucleotide sequence ID" value="NZ_CVRB01000004.1"/>
</dbReference>
<keyword evidence="1" id="KW-0175">Coiled coil</keyword>
<feature type="coiled-coil region" evidence="1">
    <location>
        <begin position="301"/>
        <end position="328"/>
    </location>
</feature>
<dbReference type="SUPFAM" id="SSF110997">
    <property type="entry name" value="Sporulation related repeat"/>
    <property type="match status" value="1"/>
</dbReference>
<feature type="transmembrane region" description="Helical" evidence="3">
    <location>
        <begin position="113"/>
        <end position="136"/>
    </location>
</feature>
<accession>A0A0U1P261</accession>
<gene>
    <name evidence="4" type="primary">spoIIB</name>
    <name evidence="4" type="ORF">BN000_04309</name>
</gene>
<reference evidence="5" key="1">
    <citation type="submission" date="2015-05" db="EMBL/GenBank/DDBJ databases">
        <authorList>
            <person name="Urmite Genomes"/>
        </authorList>
    </citation>
    <scope>NUCLEOTIDE SEQUENCE [LARGE SCALE GENOMIC DNA]</scope>
    <source>
        <strain evidence="5">LF1</strain>
    </source>
</reference>
<evidence type="ECO:0000256" key="1">
    <source>
        <dbReference type="SAM" id="Coils"/>
    </source>
</evidence>
<evidence type="ECO:0000256" key="3">
    <source>
        <dbReference type="SAM" id="Phobius"/>
    </source>
</evidence>
<keyword evidence="3" id="KW-0812">Transmembrane</keyword>
<dbReference type="GO" id="GO:0042834">
    <property type="term" value="F:peptidoglycan binding"/>
    <property type="evidence" value="ECO:0007669"/>
    <property type="project" value="InterPro"/>
</dbReference>
<dbReference type="AlphaFoldDB" id="A0A0U1P261"/>
<dbReference type="EMBL" id="CVRB01000004">
    <property type="protein sequence ID" value="CRK84303.1"/>
    <property type="molecule type" value="Genomic_DNA"/>
</dbReference>
<feature type="compositionally biased region" description="Polar residues" evidence="2">
    <location>
        <begin position="1"/>
        <end position="25"/>
    </location>
</feature>
<dbReference type="InterPro" id="IPR036680">
    <property type="entry name" value="SPOR-like_sf"/>
</dbReference>
<dbReference type="OrthoDB" id="2967208at2"/>
<keyword evidence="5" id="KW-1185">Reference proteome</keyword>
<protein>
    <submittedName>
        <fullName evidence="4">Stage II sporulation protein B</fullName>
    </submittedName>
</protein>
<keyword evidence="3" id="KW-0472">Membrane</keyword>
<evidence type="ECO:0000313" key="4">
    <source>
        <dbReference type="EMBL" id="CRK84303.1"/>
    </source>
</evidence>
<evidence type="ECO:0000313" key="5">
    <source>
        <dbReference type="Proteomes" id="UP000199087"/>
    </source>
</evidence>
<proteinExistence type="predicted"/>
<dbReference type="STRING" id="1499688.BN000_04309"/>
<name>A0A0U1P261_9BACI</name>
<evidence type="ECO:0000256" key="2">
    <source>
        <dbReference type="SAM" id="MobiDB-lite"/>
    </source>
</evidence>